<evidence type="ECO:0000313" key="3">
    <source>
        <dbReference type="EMBL" id="EEU42313.1"/>
    </source>
</evidence>
<evidence type="ECO:0000256" key="2">
    <source>
        <dbReference type="SAM" id="MobiDB-lite"/>
    </source>
</evidence>
<dbReference type="GeneID" id="9671840"/>
<evidence type="ECO:0000256" key="1">
    <source>
        <dbReference type="SAM" id="Coils"/>
    </source>
</evidence>
<dbReference type="EMBL" id="GG698905">
    <property type="protein sequence ID" value="EEU42313.1"/>
    <property type="molecule type" value="Genomic_DNA"/>
</dbReference>
<dbReference type="InParanoid" id="C7Z175"/>
<dbReference type="Proteomes" id="UP000005206">
    <property type="component" value="Chromosome 5"/>
</dbReference>
<feature type="compositionally biased region" description="Basic and acidic residues" evidence="2">
    <location>
        <begin position="297"/>
        <end position="312"/>
    </location>
</feature>
<dbReference type="GO" id="GO:0003677">
    <property type="term" value="F:DNA binding"/>
    <property type="evidence" value="ECO:0007669"/>
    <property type="project" value="InterPro"/>
</dbReference>
<dbReference type="InterPro" id="IPR017956">
    <property type="entry name" value="AT_hook_DNA-bd_motif"/>
</dbReference>
<gene>
    <name evidence="3" type="ORF">NECHADRAFT_40195</name>
</gene>
<proteinExistence type="predicted"/>
<dbReference type="KEGG" id="nhe:NECHADRAFT_40195"/>
<feature type="coiled-coil region" evidence="1">
    <location>
        <begin position="492"/>
        <end position="533"/>
    </location>
</feature>
<feature type="compositionally biased region" description="Acidic residues" evidence="2">
    <location>
        <begin position="128"/>
        <end position="141"/>
    </location>
</feature>
<dbReference type="SMART" id="SM00384">
    <property type="entry name" value="AT_hook"/>
    <property type="match status" value="5"/>
</dbReference>
<reference evidence="3 4" key="1">
    <citation type="journal article" date="2009" name="PLoS Genet.">
        <title>The genome of Nectria haematococca: contribution of supernumerary chromosomes to gene expansion.</title>
        <authorList>
            <person name="Coleman J.J."/>
            <person name="Rounsley S.D."/>
            <person name="Rodriguez-Carres M."/>
            <person name="Kuo A."/>
            <person name="Wasmann C.C."/>
            <person name="Grimwood J."/>
            <person name="Schmutz J."/>
            <person name="Taga M."/>
            <person name="White G.J."/>
            <person name="Zhou S."/>
            <person name="Schwartz D.C."/>
            <person name="Freitag M."/>
            <person name="Ma L.J."/>
            <person name="Danchin E.G."/>
            <person name="Henrissat B."/>
            <person name="Coutinho P.M."/>
            <person name="Nelson D.R."/>
            <person name="Straney D."/>
            <person name="Napoli C.A."/>
            <person name="Barker B.M."/>
            <person name="Gribskov M."/>
            <person name="Rep M."/>
            <person name="Kroken S."/>
            <person name="Molnar I."/>
            <person name="Rensing C."/>
            <person name="Kennell J.C."/>
            <person name="Zamora J."/>
            <person name="Farman M.L."/>
            <person name="Selker E.U."/>
            <person name="Salamov A."/>
            <person name="Shapiro H."/>
            <person name="Pangilinan J."/>
            <person name="Lindquist E."/>
            <person name="Lamers C."/>
            <person name="Grigoriev I.V."/>
            <person name="Geiser D.M."/>
            <person name="Covert S.F."/>
            <person name="Temporini E."/>
            <person name="Vanetten H.D."/>
        </authorList>
    </citation>
    <scope>NUCLEOTIDE SEQUENCE [LARGE SCALE GENOMIC DNA]</scope>
    <source>
        <strain evidence="4">ATCC MYA-4622 / CBS 123669 / FGSC 9596 / NRRL 45880 / 77-13-4</strain>
    </source>
</reference>
<evidence type="ECO:0008006" key="5">
    <source>
        <dbReference type="Google" id="ProtNLM"/>
    </source>
</evidence>
<feature type="compositionally biased region" description="Basic and acidic residues" evidence="2">
    <location>
        <begin position="269"/>
        <end position="287"/>
    </location>
</feature>
<dbReference type="eggNOG" id="ENOG502QUWX">
    <property type="taxonomic scope" value="Eukaryota"/>
</dbReference>
<evidence type="ECO:0000313" key="4">
    <source>
        <dbReference type="Proteomes" id="UP000005206"/>
    </source>
</evidence>
<accession>C7Z175</accession>
<feature type="region of interest" description="Disordered" evidence="2">
    <location>
        <begin position="1"/>
        <end position="368"/>
    </location>
</feature>
<feature type="compositionally biased region" description="Acidic residues" evidence="2">
    <location>
        <begin position="157"/>
        <end position="166"/>
    </location>
</feature>
<dbReference type="OrthoDB" id="2420947at2759"/>
<dbReference type="PRINTS" id="PR00929">
    <property type="entry name" value="ATHOOK"/>
</dbReference>
<keyword evidence="1" id="KW-0175">Coiled coil</keyword>
<dbReference type="AlphaFoldDB" id="C7Z175"/>
<dbReference type="Pfam" id="PF13094">
    <property type="entry name" value="CENP-Q"/>
    <property type="match status" value="1"/>
</dbReference>
<dbReference type="VEuPathDB" id="FungiDB:NECHADRAFT_40195"/>
<sequence length="623" mass="69723">MSLFQAPDPKPPGRKRGRPPNATKPTTSASQDRPDEYEADVEEAARPKQRGRPKKSADTVEQSPPQEEAPKRKRGRPSLDSKDGDATAEAQPKRKRGRPSLEKQRDEEDVVEDALKPKRGRRSKPTEEQQEEQPDEDEAVENAEKTKRRRGAKPTEEEQQNEEEVVENAGKKKRGKRAKPTEEEQQQDEDEATEGTKKQKRKARAKATEDEQPEEEQQQPRKRGRKAAQQQEPEPEEAEPAPKKRRRREAPAEEEPEEEQTVRRGPRNSLRDLGADSVHNKGAEGTKSKKKKGRASGTREEEAENHQDEAQPKKRGRRKGSRPSAENAEAAKEQEQQDNGNKRRRRTSKEAASSSDEELPSPPKPYPHIAPYTRTIKSSTIAAKWTPLTGASLPAASSILTLAHQPILQRTSSTRNRRTHASAALHLVSRRIERKLARGLPFPPASSSGGARIGRRRGADADGGRALELDFEAVLDGKTALERQLVPAKHAVELLRAEKARMEQELEDDYEKLRKLEADARAQTRERKDLYRKAHVLAPTSQPLPKDPDNTITTDDQSNIIQHLIDTPLEPLALQLAGHVESIRGNLQQADGVAPQLARTKAALQDVLHRYLDSGAYEQVLLG</sequence>
<feature type="compositionally biased region" description="Acidic residues" evidence="2">
    <location>
        <begin position="183"/>
        <end position="193"/>
    </location>
</feature>
<protein>
    <recommendedName>
        <fullName evidence="5">Cylicin II</fullName>
    </recommendedName>
</protein>
<organism evidence="3 4">
    <name type="scientific">Fusarium vanettenii (strain ATCC MYA-4622 / CBS 123669 / FGSC 9596 / NRRL 45880 / 77-13-4)</name>
    <name type="common">Fusarium solani subsp. pisi</name>
    <dbReference type="NCBI Taxonomy" id="660122"/>
    <lineage>
        <taxon>Eukaryota</taxon>
        <taxon>Fungi</taxon>
        <taxon>Dikarya</taxon>
        <taxon>Ascomycota</taxon>
        <taxon>Pezizomycotina</taxon>
        <taxon>Sordariomycetes</taxon>
        <taxon>Hypocreomycetidae</taxon>
        <taxon>Hypocreales</taxon>
        <taxon>Nectriaceae</taxon>
        <taxon>Fusarium</taxon>
        <taxon>Fusarium solani species complex</taxon>
        <taxon>Fusarium vanettenii</taxon>
    </lineage>
</organism>
<keyword evidence="4" id="KW-1185">Reference proteome</keyword>
<dbReference type="InterPro" id="IPR025212">
    <property type="entry name" value="CAD_CENP-Q"/>
</dbReference>
<dbReference type="RefSeq" id="XP_003048026.1">
    <property type="nucleotide sequence ID" value="XM_003047980.1"/>
</dbReference>
<name>C7Z175_FUSV7</name>
<feature type="region of interest" description="Disordered" evidence="2">
    <location>
        <begin position="439"/>
        <end position="458"/>
    </location>
</feature>
<dbReference type="OMA" id="STIESKW"/>
<dbReference type="HOGENOM" id="CLU_023691_0_0_1"/>